<reference evidence="2 3" key="1">
    <citation type="journal article" date="2015" name="Nat. Commun.">
        <title>Production of butyrate from lysine and the Amadori product fructoselysine by a human gut commensal.</title>
        <authorList>
            <person name="Bui T.P."/>
            <person name="Ritari J."/>
            <person name="Boeren S."/>
            <person name="de Waard P."/>
            <person name="Plugge C.M."/>
            <person name="de Vos W.M."/>
        </authorList>
    </citation>
    <scope>NUCLEOTIDE SEQUENCE [LARGE SCALE GENOMIC DNA]</scope>
    <source>
        <strain evidence="2 3">AF211</strain>
    </source>
</reference>
<dbReference type="PANTHER" id="PTHR22916">
    <property type="entry name" value="GLYCOSYLTRANSFERASE"/>
    <property type="match status" value="1"/>
</dbReference>
<reference evidence="3" key="2">
    <citation type="submission" date="2015-04" db="EMBL/GenBank/DDBJ databases">
        <title>A butyrogenic pathway from the amino acid lysine in a human gut commensal.</title>
        <authorList>
            <person name="de Vos W.M."/>
            <person name="Bui N.T.P."/>
            <person name="Plugge C.M."/>
            <person name="Ritari J."/>
        </authorList>
    </citation>
    <scope>NUCLEOTIDE SEQUENCE [LARGE SCALE GENOMIC DNA]</scope>
    <source>
        <strain evidence="3">AF211</strain>
    </source>
</reference>
<protein>
    <submittedName>
        <fullName evidence="2">Putative glycosyltransferase</fullName>
    </submittedName>
</protein>
<dbReference type="GO" id="GO:0016758">
    <property type="term" value="F:hexosyltransferase activity"/>
    <property type="evidence" value="ECO:0007669"/>
    <property type="project" value="UniProtKB-ARBA"/>
</dbReference>
<keyword evidence="3" id="KW-1185">Reference proteome</keyword>
<gene>
    <name evidence="2" type="ORF">IB211_00544</name>
</gene>
<proteinExistence type="predicted"/>
<dbReference type="Pfam" id="PF00535">
    <property type="entry name" value="Glycos_transf_2"/>
    <property type="match status" value="1"/>
</dbReference>
<dbReference type="InterPro" id="IPR029044">
    <property type="entry name" value="Nucleotide-diphossugar_trans"/>
</dbReference>
<dbReference type="KEGG" id="ibu:IB211_00544"/>
<accession>A0A0S2W0Q9</accession>
<evidence type="ECO:0000313" key="3">
    <source>
        <dbReference type="Proteomes" id="UP000064844"/>
    </source>
</evidence>
<dbReference type="STRING" id="1297617.IB211_00544"/>
<dbReference type="Gene3D" id="3.90.550.10">
    <property type="entry name" value="Spore Coat Polysaccharide Biosynthesis Protein SpsA, Chain A"/>
    <property type="match status" value="1"/>
</dbReference>
<name>A0A0S2W0Q9_9FIRM</name>
<dbReference type="Proteomes" id="UP000064844">
    <property type="component" value="Chromosome"/>
</dbReference>
<evidence type="ECO:0000313" key="2">
    <source>
        <dbReference type="EMBL" id="ALP92939.1"/>
    </source>
</evidence>
<dbReference type="eggNOG" id="COG0463">
    <property type="taxonomic scope" value="Bacteria"/>
</dbReference>
<dbReference type="PATRIC" id="fig|1297617.4.peg.552"/>
<dbReference type="PANTHER" id="PTHR22916:SF3">
    <property type="entry name" value="UDP-GLCNAC:BETAGAL BETA-1,3-N-ACETYLGLUCOSAMINYLTRANSFERASE-LIKE PROTEIN 1"/>
    <property type="match status" value="1"/>
</dbReference>
<organism evidence="2 3">
    <name type="scientific">Intestinimonas butyriciproducens</name>
    <dbReference type="NCBI Taxonomy" id="1297617"/>
    <lineage>
        <taxon>Bacteria</taxon>
        <taxon>Bacillati</taxon>
        <taxon>Bacillota</taxon>
        <taxon>Clostridia</taxon>
        <taxon>Eubacteriales</taxon>
        <taxon>Intestinimonas</taxon>
    </lineage>
</organism>
<feature type="domain" description="Glycosyltransferase 2-like" evidence="1">
    <location>
        <begin position="10"/>
        <end position="176"/>
    </location>
</feature>
<keyword evidence="2" id="KW-0808">Transferase</keyword>
<dbReference type="InterPro" id="IPR001173">
    <property type="entry name" value="Glyco_trans_2-like"/>
</dbReference>
<evidence type="ECO:0000259" key="1">
    <source>
        <dbReference type="Pfam" id="PF00535"/>
    </source>
</evidence>
<dbReference type="SUPFAM" id="SSF53448">
    <property type="entry name" value="Nucleotide-diphospho-sugar transferases"/>
    <property type="match status" value="1"/>
</dbReference>
<dbReference type="EMBL" id="CP011307">
    <property type="protein sequence ID" value="ALP92939.1"/>
    <property type="molecule type" value="Genomic_DNA"/>
</dbReference>
<sequence length="294" mass="33374">MPSLNEPLVSIIVPVYNVESYLSPCLESIQRQSWRNLEVLMVDDGSTDGSSAVCADMAVADPRFRLLRQENAGVSAARNAALTLAGGKYLQFVDGDDRIHPQATETLVHAAEAMGADLVLSHFYRVDGERQAVRGHIKGERLLTRQEFAREMVKAPANYYYGVLWNKLYRRSIVESRGLRFEREVAWGEDFLFNLEYIRSVRLVAAVPRPLYYYIKRPGSLVSTQATLRRTIEMKRTTFDYYKDLYQDLDLYDEQKAKVYRYLISTAVDGLTLPGEGVERRGRSAAGRRAGQEG</sequence>
<dbReference type="AlphaFoldDB" id="A0A0S2W0Q9"/>
<dbReference type="CDD" id="cd00761">
    <property type="entry name" value="Glyco_tranf_GTA_type"/>
    <property type="match status" value="1"/>
</dbReference>